<evidence type="ECO:0000313" key="5">
    <source>
        <dbReference type="Proteomes" id="UP001165160"/>
    </source>
</evidence>
<keyword evidence="2" id="KW-1133">Transmembrane helix</keyword>
<evidence type="ECO:0008006" key="6">
    <source>
        <dbReference type="Google" id="ProtNLM"/>
    </source>
</evidence>
<evidence type="ECO:0000256" key="2">
    <source>
        <dbReference type="SAM" id="Phobius"/>
    </source>
</evidence>
<evidence type="ECO:0000313" key="4">
    <source>
        <dbReference type="EMBL" id="GMH84940.1"/>
    </source>
</evidence>
<feature type="region of interest" description="Disordered" evidence="1">
    <location>
        <begin position="19"/>
        <end position="62"/>
    </location>
</feature>
<sequence>MMLTLFLTLLAVFTSLVSSSPYSSKNLPRQLNSNDGDNDGNDNSGSSDGGEQKATCSTFPPDSESDNDYIPFTLNQYSLTYRTCTKTYSVKLPINSTQTDTSSPSEFFDKNLYVHYMLCPSETCGDVDGWKANCGVYVVPLEDYLTTMVAYESTKASKFCTHCTVCSYTDTYRRSPFHATSNFCAVCDKRCPQTSSSDTVSLTGLTSDCVPILTSDGNTTGYYSAPNCVSGKITISVYTESSCMRRIDLSYKSVSANNHKLEELPKYLNSRTCISCLPSPHKNSETNLYESYSFEYYSSLSTKSFCSSQYFTPGLRCEQDIPGTRWCSESSWTLNGKVCNIMSHADSWTYRSIASAGLNPYSTEVSMYVNRTSYPTVVIISWLVVVPMFFVLLGYQKFLRMRRDIVKRDGSLGSIKEFQEGEEEEGKKELRMTGSIMSYDSMEERVNQYMPF</sequence>
<name>A0A9W7BEZ2_9STRA</name>
<protein>
    <recommendedName>
        <fullName evidence="6">TNFR-Cys domain-containing protein</fullName>
    </recommendedName>
</protein>
<proteinExistence type="predicted"/>
<keyword evidence="2" id="KW-0472">Membrane</keyword>
<feature type="compositionally biased region" description="Polar residues" evidence="1">
    <location>
        <begin position="21"/>
        <end position="31"/>
    </location>
</feature>
<gene>
    <name evidence="4" type="ORF">TrVE_jg10196</name>
</gene>
<keyword evidence="5" id="KW-1185">Reference proteome</keyword>
<keyword evidence="3" id="KW-0732">Signal</keyword>
<comment type="caution">
    <text evidence="4">The sequence shown here is derived from an EMBL/GenBank/DDBJ whole genome shotgun (WGS) entry which is preliminary data.</text>
</comment>
<evidence type="ECO:0000256" key="1">
    <source>
        <dbReference type="SAM" id="MobiDB-lite"/>
    </source>
</evidence>
<feature type="chain" id="PRO_5040763330" description="TNFR-Cys domain-containing protein" evidence="3">
    <location>
        <begin position="20"/>
        <end position="452"/>
    </location>
</feature>
<dbReference type="Proteomes" id="UP001165160">
    <property type="component" value="Unassembled WGS sequence"/>
</dbReference>
<dbReference type="EMBL" id="BRXX01000043">
    <property type="protein sequence ID" value="GMH84940.1"/>
    <property type="molecule type" value="Genomic_DNA"/>
</dbReference>
<reference evidence="5" key="1">
    <citation type="journal article" date="2023" name="Commun. Biol.">
        <title>Genome analysis of Parmales, the sister group of diatoms, reveals the evolutionary specialization of diatoms from phago-mixotrophs to photoautotrophs.</title>
        <authorList>
            <person name="Ban H."/>
            <person name="Sato S."/>
            <person name="Yoshikawa S."/>
            <person name="Yamada K."/>
            <person name="Nakamura Y."/>
            <person name="Ichinomiya M."/>
            <person name="Sato N."/>
            <person name="Blanc-Mathieu R."/>
            <person name="Endo H."/>
            <person name="Kuwata A."/>
            <person name="Ogata H."/>
        </authorList>
    </citation>
    <scope>NUCLEOTIDE SEQUENCE [LARGE SCALE GENOMIC DNA]</scope>
    <source>
        <strain evidence="5">NIES 3699</strain>
    </source>
</reference>
<dbReference type="AlphaFoldDB" id="A0A9W7BEZ2"/>
<accession>A0A9W7BEZ2</accession>
<evidence type="ECO:0000256" key="3">
    <source>
        <dbReference type="SAM" id="SignalP"/>
    </source>
</evidence>
<feature type="signal peptide" evidence="3">
    <location>
        <begin position="1"/>
        <end position="19"/>
    </location>
</feature>
<feature type="transmembrane region" description="Helical" evidence="2">
    <location>
        <begin position="374"/>
        <end position="395"/>
    </location>
</feature>
<keyword evidence="2" id="KW-0812">Transmembrane</keyword>
<organism evidence="4 5">
    <name type="scientific">Triparma verrucosa</name>
    <dbReference type="NCBI Taxonomy" id="1606542"/>
    <lineage>
        <taxon>Eukaryota</taxon>
        <taxon>Sar</taxon>
        <taxon>Stramenopiles</taxon>
        <taxon>Ochrophyta</taxon>
        <taxon>Bolidophyceae</taxon>
        <taxon>Parmales</taxon>
        <taxon>Triparmaceae</taxon>
        <taxon>Triparma</taxon>
    </lineage>
</organism>